<feature type="transmembrane region" description="Helical" evidence="6">
    <location>
        <begin position="337"/>
        <end position="362"/>
    </location>
</feature>
<dbReference type="PANTHER" id="PTHR10361">
    <property type="entry name" value="SODIUM-BILE ACID COTRANSPORTER"/>
    <property type="match status" value="1"/>
</dbReference>
<dbReference type="InterPro" id="IPR004710">
    <property type="entry name" value="Bilac:Na_transpt"/>
</dbReference>
<feature type="transmembrane region" description="Helical" evidence="6">
    <location>
        <begin position="305"/>
        <end position="325"/>
    </location>
</feature>
<accession>A0A368JEI3</accession>
<organism evidence="7 8">
    <name type="scientific">Larkinella punicea</name>
    <dbReference type="NCBI Taxonomy" id="2315727"/>
    <lineage>
        <taxon>Bacteria</taxon>
        <taxon>Pseudomonadati</taxon>
        <taxon>Bacteroidota</taxon>
        <taxon>Cytophagia</taxon>
        <taxon>Cytophagales</taxon>
        <taxon>Spirosomataceae</taxon>
        <taxon>Larkinella</taxon>
    </lineage>
</organism>
<feature type="transmembrane region" description="Helical" evidence="6">
    <location>
        <begin position="59"/>
        <end position="76"/>
    </location>
</feature>
<feature type="transmembrane region" description="Helical" evidence="6">
    <location>
        <begin position="36"/>
        <end position="52"/>
    </location>
</feature>
<dbReference type="AlphaFoldDB" id="A0A368JEI3"/>
<feature type="transmembrane region" description="Helical" evidence="6">
    <location>
        <begin position="174"/>
        <end position="195"/>
    </location>
</feature>
<evidence type="ECO:0000256" key="5">
    <source>
        <dbReference type="SAM" id="MobiDB-lite"/>
    </source>
</evidence>
<gene>
    <name evidence="7" type="ORF">DUE52_29480</name>
</gene>
<feature type="region of interest" description="Disordered" evidence="5">
    <location>
        <begin position="424"/>
        <end position="452"/>
    </location>
</feature>
<comment type="subcellular location">
    <subcellularLocation>
        <location evidence="1">Membrane</location>
        <topology evidence="1">Multi-pass membrane protein</topology>
    </subcellularLocation>
</comment>
<dbReference type="RefSeq" id="WP_114409686.1">
    <property type="nucleotide sequence ID" value="NZ_QOWE01000033.1"/>
</dbReference>
<dbReference type="InterPro" id="IPR002657">
    <property type="entry name" value="BilAc:Na_symport/Acr3"/>
</dbReference>
<feature type="transmembrane region" description="Helical" evidence="6">
    <location>
        <begin position="147"/>
        <end position="167"/>
    </location>
</feature>
<feature type="transmembrane region" description="Helical" evidence="6">
    <location>
        <begin position="269"/>
        <end position="293"/>
    </location>
</feature>
<reference evidence="7 8" key="1">
    <citation type="submission" date="2018-07" db="EMBL/GenBank/DDBJ databases">
        <title>Genome analysis of Larkinella rosea.</title>
        <authorList>
            <person name="Zhou Z."/>
            <person name="Wang G."/>
        </authorList>
    </citation>
    <scope>NUCLEOTIDE SEQUENCE [LARGE SCALE GENOMIC DNA]</scope>
    <source>
        <strain evidence="8">zzj9</strain>
    </source>
</reference>
<feature type="transmembrane region" description="Helical" evidence="6">
    <location>
        <begin position="215"/>
        <end position="234"/>
    </location>
</feature>
<evidence type="ECO:0000256" key="3">
    <source>
        <dbReference type="ARBA" id="ARBA00022989"/>
    </source>
</evidence>
<evidence type="ECO:0000256" key="1">
    <source>
        <dbReference type="ARBA" id="ARBA00004141"/>
    </source>
</evidence>
<keyword evidence="8" id="KW-1185">Reference proteome</keyword>
<keyword evidence="2 6" id="KW-0812">Transmembrane</keyword>
<evidence type="ECO:0000313" key="8">
    <source>
        <dbReference type="Proteomes" id="UP000253383"/>
    </source>
</evidence>
<protein>
    <submittedName>
        <fullName evidence="7">Bile acid:sodium symporter family protein</fullName>
    </submittedName>
</protein>
<name>A0A368JEI3_9BACT</name>
<dbReference type="GO" id="GO:0016020">
    <property type="term" value="C:membrane"/>
    <property type="evidence" value="ECO:0007669"/>
    <property type="project" value="UniProtKB-SubCell"/>
</dbReference>
<dbReference type="Gene3D" id="1.20.1530.20">
    <property type="match status" value="2"/>
</dbReference>
<feature type="transmembrane region" description="Helical" evidence="6">
    <location>
        <begin position="88"/>
        <end position="106"/>
    </location>
</feature>
<dbReference type="InterPro" id="IPR038770">
    <property type="entry name" value="Na+/solute_symporter_sf"/>
</dbReference>
<keyword evidence="3 6" id="KW-1133">Transmembrane helix</keyword>
<proteinExistence type="predicted"/>
<evidence type="ECO:0000256" key="6">
    <source>
        <dbReference type="SAM" id="Phobius"/>
    </source>
</evidence>
<keyword evidence="4 6" id="KW-0472">Membrane</keyword>
<comment type="caution">
    <text evidence="7">The sequence shown here is derived from an EMBL/GenBank/DDBJ whole genome shotgun (WGS) entry which is preliminary data.</text>
</comment>
<evidence type="ECO:0000256" key="4">
    <source>
        <dbReference type="ARBA" id="ARBA00023136"/>
    </source>
</evidence>
<dbReference type="PANTHER" id="PTHR10361:SF28">
    <property type="entry name" value="P3 PROTEIN-RELATED"/>
    <property type="match status" value="1"/>
</dbReference>
<feature type="transmembrane region" description="Helical" evidence="6">
    <location>
        <begin position="246"/>
        <end position="263"/>
    </location>
</feature>
<evidence type="ECO:0000313" key="7">
    <source>
        <dbReference type="EMBL" id="RCR65952.1"/>
    </source>
</evidence>
<dbReference type="Pfam" id="PF01758">
    <property type="entry name" value="SBF"/>
    <property type="match status" value="1"/>
</dbReference>
<feature type="transmembrane region" description="Helical" evidence="6">
    <location>
        <begin position="118"/>
        <end position="141"/>
    </location>
</feature>
<sequence length="452" mass="48958">MMPRRFSMVLLVLSGLAFAGSGLLYASENLAATGPVLMLALVLLALAFRGFAQLKGFSYTVWILAAVTVAMFYPTYFFTVGDFQLKRLIVPFVQLTMFGMGSHMSFDDFKGVVKMPKGVLIGIGCHFMVMPLVGFSLSHLFDFEPEIAGGVILIGCVSSAMASNVMSYLSGANLALAVTIGACSTILSPFITPFLMKWLGGQYVEIDIAHMMIDITNMIIIPIVAGFIFNLFYFGNETRRARTVQLLAFAGIILVTNLVMMVITKADGMGFLMALLTSTFWFYLLPMVSAMLLKNAKTIDRAMIESSLSFVAMLGIVINTVIITASGRDNLLQVGGLLIITCLLHNLIGLSVGYFTALLFGLPERDRRTIAFEVGMQNGGVATGLALQMGKVATLGLASAIFGPLQNVTGSALANWFRKRPTGENTAPEFPVPSESQNVPQASFRENVPYKR</sequence>
<dbReference type="OrthoDB" id="9806785at2"/>
<dbReference type="EMBL" id="QOWE01000033">
    <property type="protein sequence ID" value="RCR65952.1"/>
    <property type="molecule type" value="Genomic_DNA"/>
</dbReference>
<evidence type="ECO:0000256" key="2">
    <source>
        <dbReference type="ARBA" id="ARBA00022692"/>
    </source>
</evidence>
<dbReference type="Proteomes" id="UP000253383">
    <property type="component" value="Unassembled WGS sequence"/>
</dbReference>